<gene>
    <name evidence="2" type="ORF">SAMN05445850_0675</name>
</gene>
<reference evidence="3" key="1">
    <citation type="submission" date="2016-10" db="EMBL/GenBank/DDBJ databases">
        <authorList>
            <person name="Varghese N."/>
            <person name="Submissions S."/>
        </authorList>
    </citation>
    <scope>NUCLEOTIDE SEQUENCE [LARGE SCALE GENOMIC DNA]</scope>
    <source>
        <strain evidence="3">DUS833</strain>
    </source>
</reference>
<evidence type="ECO:0000313" key="3">
    <source>
        <dbReference type="Proteomes" id="UP000199365"/>
    </source>
</evidence>
<dbReference type="EMBL" id="FNKX01000001">
    <property type="protein sequence ID" value="SDQ45432.1"/>
    <property type="molecule type" value="Genomic_DNA"/>
</dbReference>
<organism evidence="2 3">
    <name type="scientific">Paraburkholderia tuberum</name>
    <dbReference type="NCBI Taxonomy" id="157910"/>
    <lineage>
        <taxon>Bacteria</taxon>
        <taxon>Pseudomonadati</taxon>
        <taxon>Pseudomonadota</taxon>
        <taxon>Betaproteobacteria</taxon>
        <taxon>Burkholderiales</taxon>
        <taxon>Burkholderiaceae</taxon>
        <taxon>Paraburkholderia</taxon>
    </lineage>
</organism>
<feature type="compositionally biased region" description="Low complexity" evidence="1">
    <location>
        <begin position="95"/>
        <end position="106"/>
    </location>
</feature>
<keyword evidence="3" id="KW-1185">Reference proteome</keyword>
<feature type="region of interest" description="Disordered" evidence="1">
    <location>
        <begin position="82"/>
        <end position="158"/>
    </location>
</feature>
<dbReference type="Proteomes" id="UP000199365">
    <property type="component" value="Unassembled WGS sequence"/>
</dbReference>
<evidence type="ECO:0000256" key="1">
    <source>
        <dbReference type="SAM" id="MobiDB-lite"/>
    </source>
</evidence>
<name>A0A1H1B0L7_9BURK</name>
<sequence length="205" mass="23154">MYFVRSPTEAIRNVDFIVEELHRRETEDPSRIGATRVALRNQRNNLLAFAGGLDQKLGAMDRASGVSDHLVRATCLLHRKPDISSRSGRRGTGCTSPSATSSTISTRPCRRLDDEDSADCQREIRIGPINTDPDSDGECKHDTERRNEAQAEGPFAHERRPTGVARQFVQLRDRVLWTEGWCRRADGKCLHHAYMEPEKQKAQSQ</sequence>
<feature type="compositionally biased region" description="Basic and acidic residues" evidence="1">
    <location>
        <begin position="137"/>
        <end position="158"/>
    </location>
</feature>
<dbReference type="AlphaFoldDB" id="A0A1H1B0L7"/>
<accession>A0A1H1B0L7</accession>
<evidence type="ECO:0000313" key="2">
    <source>
        <dbReference type="EMBL" id="SDQ45432.1"/>
    </source>
</evidence>
<dbReference type="RefSeq" id="WP_143037114.1">
    <property type="nucleotide sequence ID" value="NZ_FNKX01000001.1"/>
</dbReference>
<proteinExistence type="predicted"/>
<protein>
    <submittedName>
        <fullName evidence="2">Uncharacterized protein</fullName>
    </submittedName>
</protein>